<evidence type="ECO:0000256" key="1">
    <source>
        <dbReference type="ARBA" id="ARBA00009743"/>
    </source>
</evidence>
<dbReference type="Proteomes" id="UP000507222">
    <property type="component" value="Unassembled WGS sequence"/>
</dbReference>
<dbReference type="InterPro" id="IPR017853">
    <property type="entry name" value="GH"/>
</dbReference>
<protein>
    <recommendedName>
        <fullName evidence="6">Alpha-galactosidase</fullName>
    </recommendedName>
</protein>
<dbReference type="PANTHER" id="PTHR11452:SF75">
    <property type="entry name" value="ALPHA-GALACTOSIDASE MEL1"/>
    <property type="match status" value="1"/>
</dbReference>
<accession>A0A6J5UDY7</accession>
<reference evidence="4 5" key="1">
    <citation type="submission" date="2020-05" db="EMBL/GenBank/DDBJ databases">
        <authorList>
            <person name="Campoy J."/>
            <person name="Schneeberger K."/>
            <person name="Spophaly S."/>
        </authorList>
    </citation>
    <scope>NUCLEOTIDE SEQUENCE [LARGE SCALE GENOMIC DNA]</scope>
    <source>
        <strain evidence="4">PruArmRojPasFocal</strain>
    </source>
</reference>
<dbReference type="InterPro" id="IPR013785">
    <property type="entry name" value="Aldolase_TIM"/>
</dbReference>
<sequence>MSLTADDCWCRTRNSEGQMVPDPKTFPSGIKALAEYIHEKGLKLGIYSDAGVMSLGAETELGSMHAECQQVPPTLRASSPRWGVCISCVRGGGRFPGRVGNGRVLGWPDESLNSPDKGWLASGRRNGADACWMFGMYDIYCEGHDESGESEWVGRLGSCRLGNTRHHCRMS</sequence>
<gene>
    <name evidence="4" type="ORF">CURHAP_LOCUS22022</name>
</gene>
<keyword evidence="2" id="KW-0378">Hydrolase</keyword>
<organism evidence="4 5">
    <name type="scientific">Prunus armeniaca</name>
    <name type="common">Apricot</name>
    <name type="synonym">Armeniaca vulgaris</name>
    <dbReference type="NCBI Taxonomy" id="36596"/>
    <lineage>
        <taxon>Eukaryota</taxon>
        <taxon>Viridiplantae</taxon>
        <taxon>Streptophyta</taxon>
        <taxon>Embryophyta</taxon>
        <taxon>Tracheophyta</taxon>
        <taxon>Spermatophyta</taxon>
        <taxon>Magnoliopsida</taxon>
        <taxon>eudicotyledons</taxon>
        <taxon>Gunneridae</taxon>
        <taxon>Pentapetalae</taxon>
        <taxon>rosids</taxon>
        <taxon>fabids</taxon>
        <taxon>Rosales</taxon>
        <taxon>Rosaceae</taxon>
        <taxon>Amygdaloideae</taxon>
        <taxon>Amygdaleae</taxon>
        <taxon>Prunus</taxon>
    </lineage>
</organism>
<name>A0A6J5UDY7_PRUAR</name>
<dbReference type="Gene3D" id="3.20.20.70">
    <property type="entry name" value="Aldolase class I"/>
    <property type="match status" value="1"/>
</dbReference>
<dbReference type="SUPFAM" id="SSF51445">
    <property type="entry name" value="(Trans)glycosidases"/>
    <property type="match status" value="1"/>
</dbReference>
<comment type="similarity">
    <text evidence="1">Belongs to the glycosyl hydrolase 27 family.</text>
</comment>
<dbReference type="GO" id="GO:0005975">
    <property type="term" value="P:carbohydrate metabolic process"/>
    <property type="evidence" value="ECO:0007669"/>
    <property type="project" value="InterPro"/>
</dbReference>
<evidence type="ECO:0000313" key="4">
    <source>
        <dbReference type="EMBL" id="CAB4273827.1"/>
    </source>
</evidence>
<proteinExistence type="inferred from homology"/>
<dbReference type="GO" id="GO:0004553">
    <property type="term" value="F:hydrolase activity, hydrolyzing O-glycosyl compounds"/>
    <property type="evidence" value="ECO:0007669"/>
    <property type="project" value="InterPro"/>
</dbReference>
<dbReference type="EMBL" id="CAEKDK010000003">
    <property type="protein sequence ID" value="CAB4273827.1"/>
    <property type="molecule type" value="Genomic_DNA"/>
</dbReference>
<dbReference type="AlphaFoldDB" id="A0A6J5UDY7"/>
<dbReference type="Pfam" id="PF16499">
    <property type="entry name" value="Melibiase_2"/>
    <property type="match status" value="1"/>
</dbReference>
<evidence type="ECO:0000256" key="2">
    <source>
        <dbReference type="ARBA" id="ARBA00022801"/>
    </source>
</evidence>
<dbReference type="InterPro" id="IPR002241">
    <property type="entry name" value="Glyco_hydro_27"/>
</dbReference>
<keyword evidence="3" id="KW-0326">Glycosidase</keyword>
<evidence type="ECO:0008006" key="6">
    <source>
        <dbReference type="Google" id="ProtNLM"/>
    </source>
</evidence>
<evidence type="ECO:0000313" key="5">
    <source>
        <dbReference type="Proteomes" id="UP000507222"/>
    </source>
</evidence>
<evidence type="ECO:0000256" key="3">
    <source>
        <dbReference type="ARBA" id="ARBA00023295"/>
    </source>
</evidence>
<dbReference type="PANTHER" id="PTHR11452">
    <property type="entry name" value="ALPHA-GALACTOSIDASE/ALPHA-N-ACETYLGALACTOSAMINIDASE"/>
    <property type="match status" value="1"/>
</dbReference>